<sequence length="108" mass="12706">KGFLQMFSAWVFEDGLPFTTGKSKGLRRLFEYLKINFALPTDTTVRRTLNTITETLLKSKIVYSYDSWTTRQMVFSFAGILAHWIDDDWKLIERLVDFQHLEKQQHAG</sequence>
<dbReference type="PANTHER" id="PTHR46481">
    <property type="entry name" value="ZINC FINGER BED DOMAIN-CONTAINING PROTEIN 4"/>
    <property type="match status" value="1"/>
</dbReference>
<comment type="subcellular location">
    <subcellularLocation>
        <location evidence="1">Nucleus</location>
    </subcellularLocation>
</comment>
<accession>A0A6A4HFT8</accession>
<dbReference type="EMBL" id="ML769523">
    <property type="protein sequence ID" value="KAE9395885.1"/>
    <property type="molecule type" value="Genomic_DNA"/>
</dbReference>
<dbReference type="PANTHER" id="PTHR46481:SF10">
    <property type="entry name" value="ZINC FINGER BED DOMAIN-CONTAINING PROTEIN 39"/>
    <property type="match status" value="1"/>
</dbReference>
<dbReference type="OrthoDB" id="2800877at2759"/>
<dbReference type="AlphaFoldDB" id="A0A6A4HFT8"/>
<reference evidence="6" key="1">
    <citation type="journal article" date="2019" name="Environ. Microbiol.">
        <title>Fungal ecological strategies reflected in gene transcription - a case study of two litter decomposers.</title>
        <authorList>
            <person name="Barbi F."/>
            <person name="Kohler A."/>
            <person name="Barry K."/>
            <person name="Baskaran P."/>
            <person name="Daum C."/>
            <person name="Fauchery L."/>
            <person name="Ihrmark K."/>
            <person name="Kuo A."/>
            <person name="LaButti K."/>
            <person name="Lipzen A."/>
            <person name="Morin E."/>
            <person name="Grigoriev I.V."/>
            <person name="Henrissat B."/>
            <person name="Lindahl B."/>
            <person name="Martin F."/>
        </authorList>
    </citation>
    <scope>NUCLEOTIDE SEQUENCE</scope>
    <source>
        <strain evidence="6">JB14</strain>
    </source>
</reference>
<evidence type="ECO:0000256" key="5">
    <source>
        <dbReference type="ARBA" id="ARBA00023242"/>
    </source>
</evidence>
<evidence type="ECO:0000256" key="1">
    <source>
        <dbReference type="ARBA" id="ARBA00004123"/>
    </source>
</evidence>
<evidence type="ECO:0008006" key="8">
    <source>
        <dbReference type="Google" id="ProtNLM"/>
    </source>
</evidence>
<evidence type="ECO:0000256" key="3">
    <source>
        <dbReference type="ARBA" id="ARBA00022771"/>
    </source>
</evidence>
<proteinExistence type="predicted"/>
<evidence type="ECO:0000313" key="6">
    <source>
        <dbReference type="EMBL" id="KAE9395885.1"/>
    </source>
</evidence>
<feature type="non-terminal residue" evidence="6">
    <location>
        <position position="1"/>
    </location>
</feature>
<gene>
    <name evidence="6" type="ORF">BT96DRAFT_765391</name>
</gene>
<evidence type="ECO:0000256" key="2">
    <source>
        <dbReference type="ARBA" id="ARBA00022723"/>
    </source>
</evidence>
<dbReference type="Proteomes" id="UP000799118">
    <property type="component" value="Unassembled WGS sequence"/>
</dbReference>
<protein>
    <recommendedName>
        <fullName evidence="8">DUF659 domain-containing protein</fullName>
    </recommendedName>
</protein>
<feature type="non-terminal residue" evidence="6">
    <location>
        <position position="108"/>
    </location>
</feature>
<organism evidence="6 7">
    <name type="scientific">Gymnopus androsaceus JB14</name>
    <dbReference type="NCBI Taxonomy" id="1447944"/>
    <lineage>
        <taxon>Eukaryota</taxon>
        <taxon>Fungi</taxon>
        <taxon>Dikarya</taxon>
        <taxon>Basidiomycota</taxon>
        <taxon>Agaricomycotina</taxon>
        <taxon>Agaricomycetes</taxon>
        <taxon>Agaricomycetidae</taxon>
        <taxon>Agaricales</taxon>
        <taxon>Marasmiineae</taxon>
        <taxon>Omphalotaceae</taxon>
        <taxon>Gymnopus</taxon>
    </lineage>
</organism>
<evidence type="ECO:0000256" key="4">
    <source>
        <dbReference type="ARBA" id="ARBA00022833"/>
    </source>
</evidence>
<keyword evidence="4" id="KW-0862">Zinc</keyword>
<keyword evidence="7" id="KW-1185">Reference proteome</keyword>
<dbReference type="InterPro" id="IPR052035">
    <property type="entry name" value="ZnF_BED_domain_contain"/>
</dbReference>
<evidence type="ECO:0000313" key="7">
    <source>
        <dbReference type="Proteomes" id="UP000799118"/>
    </source>
</evidence>
<keyword evidence="3" id="KW-0863">Zinc-finger</keyword>
<keyword evidence="2" id="KW-0479">Metal-binding</keyword>
<dbReference type="GO" id="GO:0008270">
    <property type="term" value="F:zinc ion binding"/>
    <property type="evidence" value="ECO:0007669"/>
    <property type="project" value="UniProtKB-KW"/>
</dbReference>
<dbReference type="GO" id="GO:0005634">
    <property type="term" value="C:nucleus"/>
    <property type="evidence" value="ECO:0007669"/>
    <property type="project" value="UniProtKB-SubCell"/>
</dbReference>
<keyword evidence="5" id="KW-0539">Nucleus</keyword>
<name>A0A6A4HFT8_9AGAR</name>